<protein>
    <submittedName>
        <fullName evidence="1">Uncharacterized protein</fullName>
    </submittedName>
</protein>
<name>T1GQ76_MEGSC</name>
<evidence type="ECO:0000313" key="2">
    <source>
        <dbReference type="Proteomes" id="UP000015102"/>
    </source>
</evidence>
<reference evidence="2" key="1">
    <citation type="submission" date="2013-02" db="EMBL/GenBank/DDBJ databases">
        <authorList>
            <person name="Hughes D."/>
        </authorList>
    </citation>
    <scope>NUCLEOTIDE SEQUENCE</scope>
    <source>
        <strain>Durham</strain>
        <strain evidence="2">NC isolate 2 -- Noor lab</strain>
    </source>
</reference>
<dbReference type="EnsemblMetazoa" id="MESCA005778-RA">
    <property type="protein sequence ID" value="MESCA005778-PA"/>
    <property type="gene ID" value="MESCA005778"/>
</dbReference>
<reference evidence="1" key="2">
    <citation type="submission" date="2015-06" db="UniProtKB">
        <authorList>
            <consortium name="EnsemblMetazoa"/>
        </authorList>
    </citation>
    <scope>IDENTIFICATION</scope>
</reference>
<proteinExistence type="predicted"/>
<dbReference type="AlphaFoldDB" id="T1GQ76"/>
<dbReference type="EMBL" id="CAQQ02394372">
    <property type="status" value="NOT_ANNOTATED_CDS"/>
    <property type="molecule type" value="Genomic_DNA"/>
</dbReference>
<evidence type="ECO:0000313" key="1">
    <source>
        <dbReference type="EnsemblMetazoa" id="MESCA005778-PA"/>
    </source>
</evidence>
<dbReference type="HOGENOM" id="CLU_2253095_0_0_1"/>
<dbReference type="Proteomes" id="UP000015102">
    <property type="component" value="Unassembled WGS sequence"/>
</dbReference>
<accession>T1GQ76</accession>
<sequence length="104" mass="12231">MLAPLTDLTSRIYQASVCPIWMDGQNENFKTILYNSKEVRRKCKIKMMLQKGHFPEQYSTSLLGIKEEKLWSITELEDRTNYPQRTVTSQLVLLRGKVRYCATR</sequence>
<dbReference type="EMBL" id="CAQQ02394371">
    <property type="status" value="NOT_ANNOTATED_CDS"/>
    <property type="molecule type" value="Genomic_DNA"/>
</dbReference>
<dbReference type="EMBL" id="CAQQ02394370">
    <property type="status" value="NOT_ANNOTATED_CDS"/>
    <property type="molecule type" value="Genomic_DNA"/>
</dbReference>
<organism evidence="1 2">
    <name type="scientific">Megaselia scalaris</name>
    <name type="common">Humpbacked fly</name>
    <name type="synonym">Phora scalaris</name>
    <dbReference type="NCBI Taxonomy" id="36166"/>
    <lineage>
        <taxon>Eukaryota</taxon>
        <taxon>Metazoa</taxon>
        <taxon>Ecdysozoa</taxon>
        <taxon>Arthropoda</taxon>
        <taxon>Hexapoda</taxon>
        <taxon>Insecta</taxon>
        <taxon>Pterygota</taxon>
        <taxon>Neoptera</taxon>
        <taxon>Endopterygota</taxon>
        <taxon>Diptera</taxon>
        <taxon>Brachycera</taxon>
        <taxon>Muscomorpha</taxon>
        <taxon>Platypezoidea</taxon>
        <taxon>Phoridae</taxon>
        <taxon>Megaseliini</taxon>
        <taxon>Megaselia</taxon>
    </lineage>
</organism>
<keyword evidence="2" id="KW-1185">Reference proteome</keyword>